<dbReference type="AlphaFoldDB" id="A0A6F8T196"/>
<evidence type="ECO:0000313" key="1">
    <source>
        <dbReference type="EMBL" id="BCA93766.1"/>
    </source>
</evidence>
<keyword evidence="2" id="KW-1185">Reference proteome</keyword>
<sequence length="90" mass="9861">MFKVNKIEQQIVTASVLGTKAFKTGIAPTPCYDSDLMAIIKDRFCAETPKGEACTTAILKAWLRAWHLANLYNTCILSESPGKCLPLSPD</sequence>
<name>A0A6F8T196_9GAMM</name>
<evidence type="ECO:0000313" key="2">
    <source>
        <dbReference type="Proteomes" id="UP000502894"/>
    </source>
</evidence>
<dbReference type="KEGG" id="lant:TUM19329_01270"/>
<gene>
    <name evidence="1" type="ORF">TUM19329_01270</name>
</gene>
<dbReference type="EMBL" id="AP022839">
    <property type="protein sequence ID" value="BCA93766.1"/>
    <property type="molecule type" value="Genomic_DNA"/>
</dbReference>
<protein>
    <submittedName>
        <fullName evidence="1">Uncharacterized protein</fullName>
    </submittedName>
</protein>
<organism evidence="1 2">
    <name type="scientific">Legionella antarctica</name>
    <dbReference type="NCBI Taxonomy" id="2708020"/>
    <lineage>
        <taxon>Bacteria</taxon>
        <taxon>Pseudomonadati</taxon>
        <taxon>Pseudomonadota</taxon>
        <taxon>Gammaproteobacteria</taxon>
        <taxon>Legionellales</taxon>
        <taxon>Legionellaceae</taxon>
        <taxon>Legionella</taxon>
    </lineage>
</organism>
<accession>A0A6F8T196</accession>
<proteinExistence type="predicted"/>
<dbReference type="Proteomes" id="UP000502894">
    <property type="component" value="Chromosome"/>
</dbReference>
<reference evidence="1" key="1">
    <citation type="journal article" date="2020" name="Microbiol. Resour. Announc.">
        <title>Complete Genome Sequence of Novel Psychrotolerant Legionella Strain TUM19329, Isolated from Antarctic Lake Sediment.</title>
        <authorList>
            <person name="Shimada S."/>
            <person name="Nakai R."/>
            <person name="Aoki K."/>
            <person name="Shimoeda N."/>
            <person name="Ohno G."/>
            <person name="Miyazaki Y."/>
            <person name="Kudoh S."/>
            <person name="Imura S."/>
            <person name="Watanabe K."/>
            <person name="Ishii Y."/>
            <person name="Tateda K."/>
        </authorList>
    </citation>
    <scope>NUCLEOTIDE SEQUENCE [LARGE SCALE GENOMIC DNA]</scope>
    <source>
        <strain evidence="1">TUM19329</strain>
    </source>
</reference>